<comment type="caution">
    <text evidence="6">The sequence shown here is derived from an EMBL/GenBank/DDBJ whole genome shotgun (WGS) entry which is preliminary data.</text>
</comment>
<dbReference type="Proteomes" id="UP001500190">
    <property type="component" value="Unassembled WGS sequence"/>
</dbReference>
<dbReference type="InterPro" id="IPR036390">
    <property type="entry name" value="WH_DNA-bd_sf"/>
</dbReference>
<gene>
    <name evidence="6" type="ORF">GCM10009742_72210</name>
</gene>
<comment type="similarity">
    <text evidence="1">Belongs to the LysR transcriptional regulatory family.</text>
</comment>
<dbReference type="InterPro" id="IPR005119">
    <property type="entry name" value="LysR_subst-bd"/>
</dbReference>
<keyword evidence="2" id="KW-0805">Transcription regulation</keyword>
<dbReference type="CDD" id="cd08423">
    <property type="entry name" value="PBP2_LTTR_like_6"/>
    <property type="match status" value="1"/>
</dbReference>
<organism evidence="6 7">
    <name type="scientific">Kribbella karoonensis</name>
    <dbReference type="NCBI Taxonomy" id="324851"/>
    <lineage>
        <taxon>Bacteria</taxon>
        <taxon>Bacillati</taxon>
        <taxon>Actinomycetota</taxon>
        <taxon>Actinomycetes</taxon>
        <taxon>Propionibacteriales</taxon>
        <taxon>Kribbellaceae</taxon>
        <taxon>Kribbella</taxon>
    </lineage>
</organism>
<proteinExistence type="inferred from homology"/>
<evidence type="ECO:0000256" key="4">
    <source>
        <dbReference type="ARBA" id="ARBA00023163"/>
    </source>
</evidence>
<dbReference type="PROSITE" id="PS50931">
    <property type="entry name" value="HTH_LYSR"/>
    <property type="match status" value="1"/>
</dbReference>
<dbReference type="InterPro" id="IPR036388">
    <property type="entry name" value="WH-like_DNA-bd_sf"/>
</dbReference>
<feature type="domain" description="HTH lysR-type" evidence="5">
    <location>
        <begin position="13"/>
        <end position="70"/>
    </location>
</feature>
<accession>A0ABP4QII7</accession>
<dbReference type="Gene3D" id="1.10.10.10">
    <property type="entry name" value="Winged helix-like DNA-binding domain superfamily/Winged helix DNA-binding domain"/>
    <property type="match status" value="1"/>
</dbReference>
<dbReference type="InterPro" id="IPR050950">
    <property type="entry name" value="HTH-type_LysR_regulators"/>
</dbReference>
<dbReference type="Gene3D" id="3.40.190.10">
    <property type="entry name" value="Periplasmic binding protein-like II"/>
    <property type="match status" value="2"/>
</dbReference>
<dbReference type="SUPFAM" id="SSF46785">
    <property type="entry name" value="Winged helix' DNA-binding domain"/>
    <property type="match status" value="1"/>
</dbReference>
<dbReference type="PRINTS" id="PR00039">
    <property type="entry name" value="HTHLYSR"/>
</dbReference>
<sequence length="315" mass="34021">MFLQDLEARLMAVDVRRVMIFRSVARVGSISAAARELGWTQPAVSQHLGALEREVGTPLLLRGPRGVSLTEAGRLLLARAEVVAGQLHMADEELAAVAQVRRGNVRLAAYPSALATLVPRAMAGLQRRYPEVDVKLVDAEPPEALALLERGDVDLALVFGYEPQADLGLVLRSRPVGTEPVRLIVPRRSRYARGRLTVADLAGEPWIVGCVRCRAHLVDLCHQAGFEPIERHSTDDYVVRQNLVAAGLGVTLLPDAALTAFRHPDVVVRRSEAFGRRSTSIVYRDGADLVPASAAFMAELLAAHRPLAAGAPTPA</sequence>
<keyword evidence="7" id="KW-1185">Reference proteome</keyword>
<dbReference type="Pfam" id="PF00126">
    <property type="entry name" value="HTH_1"/>
    <property type="match status" value="1"/>
</dbReference>
<evidence type="ECO:0000256" key="3">
    <source>
        <dbReference type="ARBA" id="ARBA00023125"/>
    </source>
</evidence>
<keyword evidence="3" id="KW-0238">DNA-binding</keyword>
<evidence type="ECO:0000313" key="6">
    <source>
        <dbReference type="EMBL" id="GAA1611062.1"/>
    </source>
</evidence>
<keyword evidence="4" id="KW-0804">Transcription</keyword>
<evidence type="ECO:0000256" key="1">
    <source>
        <dbReference type="ARBA" id="ARBA00009437"/>
    </source>
</evidence>
<dbReference type="SUPFAM" id="SSF53850">
    <property type="entry name" value="Periplasmic binding protein-like II"/>
    <property type="match status" value="1"/>
</dbReference>
<dbReference type="EMBL" id="BAAAND010000012">
    <property type="protein sequence ID" value="GAA1611062.1"/>
    <property type="molecule type" value="Genomic_DNA"/>
</dbReference>
<dbReference type="PANTHER" id="PTHR30419">
    <property type="entry name" value="HTH-TYPE TRANSCRIPTIONAL REGULATOR YBHD"/>
    <property type="match status" value="1"/>
</dbReference>
<evidence type="ECO:0000313" key="7">
    <source>
        <dbReference type="Proteomes" id="UP001500190"/>
    </source>
</evidence>
<name>A0ABP4QII7_9ACTN</name>
<evidence type="ECO:0000259" key="5">
    <source>
        <dbReference type="PROSITE" id="PS50931"/>
    </source>
</evidence>
<dbReference type="InterPro" id="IPR000847">
    <property type="entry name" value="LysR_HTH_N"/>
</dbReference>
<dbReference type="Pfam" id="PF03466">
    <property type="entry name" value="LysR_substrate"/>
    <property type="match status" value="1"/>
</dbReference>
<reference evidence="7" key="1">
    <citation type="journal article" date="2019" name="Int. J. Syst. Evol. Microbiol.">
        <title>The Global Catalogue of Microorganisms (GCM) 10K type strain sequencing project: providing services to taxonomists for standard genome sequencing and annotation.</title>
        <authorList>
            <consortium name="The Broad Institute Genomics Platform"/>
            <consortium name="The Broad Institute Genome Sequencing Center for Infectious Disease"/>
            <person name="Wu L."/>
            <person name="Ma J."/>
        </authorList>
    </citation>
    <scope>NUCLEOTIDE SEQUENCE [LARGE SCALE GENOMIC DNA]</scope>
    <source>
        <strain evidence="7">JCM 14304</strain>
    </source>
</reference>
<evidence type="ECO:0000256" key="2">
    <source>
        <dbReference type="ARBA" id="ARBA00023015"/>
    </source>
</evidence>
<protein>
    <submittedName>
        <fullName evidence="6">LysR family transcriptional regulator</fullName>
    </submittedName>
</protein>